<accession>A0A1I1YQV8</accession>
<dbReference type="Pfam" id="PF02467">
    <property type="entry name" value="Whib"/>
    <property type="match status" value="1"/>
</dbReference>
<gene>
    <name evidence="2" type="ORF">SAMN04487819_109181</name>
</gene>
<keyword evidence="3" id="KW-1185">Reference proteome</keyword>
<proteinExistence type="predicted"/>
<evidence type="ECO:0000259" key="1">
    <source>
        <dbReference type="PROSITE" id="PS51674"/>
    </source>
</evidence>
<evidence type="ECO:0000313" key="2">
    <source>
        <dbReference type="EMBL" id="SFE21907.1"/>
    </source>
</evidence>
<organism evidence="2 3">
    <name type="scientific">Actinopolyspora alba</name>
    <dbReference type="NCBI Taxonomy" id="673379"/>
    <lineage>
        <taxon>Bacteria</taxon>
        <taxon>Bacillati</taxon>
        <taxon>Actinomycetota</taxon>
        <taxon>Actinomycetes</taxon>
        <taxon>Actinopolysporales</taxon>
        <taxon>Actinopolysporaceae</taxon>
        <taxon>Actinopolyspora</taxon>
        <taxon>Actinopolyspora alba group</taxon>
    </lineage>
</organism>
<evidence type="ECO:0000313" key="3">
    <source>
        <dbReference type="Proteomes" id="UP000198716"/>
    </source>
</evidence>
<dbReference type="EMBL" id="FOMZ01000009">
    <property type="protein sequence ID" value="SFE21907.1"/>
    <property type="molecule type" value="Genomic_DNA"/>
</dbReference>
<dbReference type="InterPro" id="IPR034768">
    <property type="entry name" value="4FE4S_WBL"/>
</dbReference>
<protein>
    <submittedName>
        <fullName evidence="2">Transcription factor WhiB</fullName>
    </submittedName>
</protein>
<reference evidence="3" key="1">
    <citation type="submission" date="2016-10" db="EMBL/GenBank/DDBJ databases">
        <authorList>
            <person name="Varghese N."/>
            <person name="Submissions S."/>
        </authorList>
    </citation>
    <scope>NUCLEOTIDE SEQUENCE [LARGE SCALE GENOMIC DNA]</scope>
    <source>
        <strain evidence="3">DSM 45004</strain>
    </source>
</reference>
<sequence>MSLRDLMKLVSQYGVCVSADNADAWFREQPRGPSAREIQRRQAREACTGCPVQTECLTVGVTHELCTEMCWGIWGGVCAADRQELIDKGIGVTCCGSYPVEDMVAKLLSTSRFSE</sequence>
<dbReference type="Proteomes" id="UP000198716">
    <property type="component" value="Unassembled WGS sequence"/>
</dbReference>
<dbReference type="AlphaFoldDB" id="A0A1I1YQV8"/>
<dbReference type="PROSITE" id="PS51674">
    <property type="entry name" value="4FE4S_WBL"/>
    <property type="match status" value="1"/>
</dbReference>
<name>A0A1I1YQV8_9ACTN</name>
<feature type="domain" description="4Fe-4S Wbl-type" evidence="1">
    <location>
        <begin position="15"/>
        <end position="84"/>
    </location>
</feature>